<evidence type="ECO:0000313" key="1">
    <source>
        <dbReference type="EMBL" id="JAD95540.1"/>
    </source>
</evidence>
<proteinExistence type="predicted"/>
<dbReference type="EMBL" id="GBRH01202355">
    <property type="protein sequence ID" value="JAD95540.1"/>
    <property type="molecule type" value="Transcribed_RNA"/>
</dbReference>
<reference evidence="1" key="1">
    <citation type="submission" date="2014-09" db="EMBL/GenBank/DDBJ databases">
        <authorList>
            <person name="Magalhaes I.L.F."/>
            <person name="Oliveira U."/>
            <person name="Santos F.R."/>
            <person name="Vidigal T.H.D.A."/>
            <person name="Brescovit A.D."/>
            <person name="Santos A.J."/>
        </authorList>
    </citation>
    <scope>NUCLEOTIDE SEQUENCE</scope>
    <source>
        <tissue evidence="1">Shoot tissue taken approximately 20 cm above the soil surface</tissue>
    </source>
</reference>
<name>A0A0A9ECA0_ARUDO</name>
<sequence>MVYGTMSSARQSSMCLSLEFISLGRRPC</sequence>
<reference evidence="1" key="2">
    <citation type="journal article" date="2015" name="Data Brief">
        <title>Shoot transcriptome of the giant reed, Arundo donax.</title>
        <authorList>
            <person name="Barrero R.A."/>
            <person name="Guerrero F.D."/>
            <person name="Moolhuijzen P."/>
            <person name="Goolsby J.A."/>
            <person name="Tidwell J."/>
            <person name="Bellgard S.E."/>
            <person name="Bellgard M.I."/>
        </authorList>
    </citation>
    <scope>NUCLEOTIDE SEQUENCE</scope>
    <source>
        <tissue evidence="1">Shoot tissue taken approximately 20 cm above the soil surface</tissue>
    </source>
</reference>
<protein>
    <submittedName>
        <fullName evidence="1">ARF-related protein</fullName>
    </submittedName>
</protein>
<dbReference type="AlphaFoldDB" id="A0A0A9ECA0"/>
<organism evidence="1">
    <name type="scientific">Arundo donax</name>
    <name type="common">Giant reed</name>
    <name type="synonym">Donax arundinaceus</name>
    <dbReference type="NCBI Taxonomy" id="35708"/>
    <lineage>
        <taxon>Eukaryota</taxon>
        <taxon>Viridiplantae</taxon>
        <taxon>Streptophyta</taxon>
        <taxon>Embryophyta</taxon>
        <taxon>Tracheophyta</taxon>
        <taxon>Spermatophyta</taxon>
        <taxon>Magnoliopsida</taxon>
        <taxon>Liliopsida</taxon>
        <taxon>Poales</taxon>
        <taxon>Poaceae</taxon>
        <taxon>PACMAD clade</taxon>
        <taxon>Arundinoideae</taxon>
        <taxon>Arundineae</taxon>
        <taxon>Arundo</taxon>
    </lineage>
</organism>
<accession>A0A0A9ECA0</accession>